<keyword evidence="4" id="KW-1185">Reference proteome</keyword>
<dbReference type="Proteomes" id="UP000183471">
    <property type="component" value="Unassembled WGS sequence"/>
</dbReference>
<keyword evidence="1" id="KW-0812">Transmembrane</keyword>
<evidence type="ECO:0000313" key="4">
    <source>
        <dbReference type="Proteomes" id="UP000183471"/>
    </source>
</evidence>
<dbReference type="Pfam" id="PF07589">
    <property type="entry name" value="PEP-CTERM"/>
    <property type="match status" value="1"/>
</dbReference>
<evidence type="ECO:0000313" key="3">
    <source>
        <dbReference type="EMBL" id="SDQ91628.1"/>
    </source>
</evidence>
<feature type="transmembrane region" description="Helical" evidence="1">
    <location>
        <begin position="37"/>
        <end position="57"/>
    </location>
</feature>
<evidence type="ECO:0000256" key="1">
    <source>
        <dbReference type="SAM" id="Phobius"/>
    </source>
</evidence>
<evidence type="ECO:0000259" key="2">
    <source>
        <dbReference type="Pfam" id="PF07589"/>
    </source>
</evidence>
<organism evidence="3 4">
    <name type="scientific">Nitrosospira multiformis</name>
    <dbReference type="NCBI Taxonomy" id="1231"/>
    <lineage>
        <taxon>Bacteria</taxon>
        <taxon>Pseudomonadati</taxon>
        <taxon>Pseudomonadota</taxon>
        <taxon>Betaproteobacteria</taxon>
        <taxon>Nitrosomonadales</taxon>
        <taxon>Nitrosomonadaceae</taxon>
        <taxon>Nitrosospira</taxon>
    </lineage>
</organism>
<feature type="domain" description="Ice-binding protein C-terminal" evidence="2">
    <location>
        <begin position="383"/>
        <end position="408"/>
    </location>
</feature>
<gene>
    <name evidence="3" type="ORF">SAMN05216402_2810</name>
</gene>
<name>A0ABY0TJ16_9PROT</name>
<keyword evidence="1" id="KW-1133">Transmembrane helix</keyword>
<comment type="caution">
    <text evidence="3">The sequence shown here is derived from an EMBL/GenBank/DDBJ whole genome shotgun (WGS) entry which is preliminary data.</text>
</comment>
<feature type="transmembrane region" description="Helical" evidence="1">
    <location>
        <begin position="6"/>
        <end position="25"/>
    </location>
</feature>
<keyword evidence="1" id="KW-0472">Membrane</keyword>
<dbReference type="RefSeq" id="WP_074633592.1">
    <property type="nucleotide sequence ID" value="NZ_FNKY01000001.1"/>
</dbReference>
<dbReference type="EMBL" id="FNKY01000001">
    <property type="protein sequence ID" value="SDQ91628.1"/>
    <property type="molecule type" value="Genomic_DNA"/>
</dbReference>
<sequence>MTAQLLLALLIFLGTILIFRAIWMVDRNVSSAHKYELALKYSSYTVSLFILAFLSAWPSISNADKKIDATKTIIWNIPVVPAPAANVFGRYTWDLTAVAQDNHVNALLSSKSPTGLDSPNWKIGAGLPAAPKTTGLAGGPVGAEPSAKADVTFMAGAPVGAVGGPGKVTGSMHIVVEADTVPPTAAHGNQNAHAKANSTMTISTGTVTSVEVSQPGAATVVINADQFKGTVGFGADTGTGKLTDPLSVILTDLTLGTSITENLFSSNFEGAVNGEWSFGSNGISLNVPQDGVSSASISLDFLSSWITDSTLVDSMISLNNGVFNTSGLFTNLPWVVTPTSVSLSSGVLNSIEIPYQIPVGLLDPSHLYDVSLTSDLAAQVSATVPEPSTFALSALGLILFLPFARRARAGRSRETEFIGWH</sequence>
<accession>A0ABY0TJ16</accession>
<proteinExistence type="predicted"/>
<dbReference type="InterPro" id="IPR013424">
    <property type="entry name" value="Ice-binding_C"/>
</dbReference>
<reference evidence="3 4" key="1">
    <citation type="submission" date="2016-10" db="EMBL/GenBank/DDBJ databases">
        <authorList>
            <person name="Varghese N."/>
            <person name="Submissions S."/>
        </authorList>
    </citation>
    <scope>NUCLEOTIDE SEQUENCE [LARGE SCALE GENOMIC DNA]</scope>
    <source>
        <strain evidence="3 4">Nl1</strain>
    </source>
</reference>
<protein>
    <submittedName>
        <fullName evidence="3">PEP-CTERM motif-containing protein</fullName>
    </submittedName>
</protein>